<evidence type="ECO:0000313" key="2">
    <source>
        <dbReference type="Proteomes" id="UP000279384"/>
    </source>
</evidence>
<dbReference type="Proteomes" id="UP000279384">
    <property type="component" value="Unassembled WGS sequence"/>
</dbReference>
<gene>
    <name evidence="1" type="ORF">C8E02_0575</name>
</gene>
<sequence length="215" mass="23358">MNHDAQPAAISNEQWRHAKALQQQLDALLGEVLGAAKLCHKLGSVEESVQQVPALGRVALASSLPLIVRNKKRKEFIGGWLNYQISLAGDGVPLQQDGTPVGAVLHVAHWACEFAFEYDAFVGFPASAWQPWENRGNRLLWWEESESHFGAEWTYTLQLAALDSNEALLAAVVRPALALLQGKPVDEALPADVPGLLHYHDVAVEGGCDLRVSAG</sequence>
<protein>
    <submittedName>
        <fullName evidence="1">Uncharacterized protein</fullName>
    </submittedName>
</protein>
<name>A0A495BI80_VOGIN</name>
<evidence type="ECO:0000313" key="1">
    <source>
        <dbReference type="EMBL" id="RKQ60818.1"/>
    </source>
</evidence>
<accession>A0A495BI80</accession>
<comment type="caution">
    <text evidence="1">The sequence shown here is derived from an EMBL/GenBank/DDBJ whole genome shotgun (WGS) entry which is preliminary data.</text>
</comment>
<dbReference type="AlphaFoldDB" id="A0A495BI80"/>
<dbReference type="EMBL" id="RBID01000011">
    <property type="protein sequence ID" value="RKQ60818.1"/>
    <property type="molecule type" value="Genomic_DNA"/>
</dbReference>
<reference evidence="1 2" key="1">
    <citation type="submission" date="2018-10" db="EMBL/GenBank/DDBJ databases">
        <title>Genomic Encyclopedia of Type Strains, Phase IV (KMG-IV): sequencing the most valuable type-strain genomes for metagenomic binning, comparative biology and taxonomic classification.</title>
        <authorList>
            <person name="Goeker M."/>
        </authorList>
    </citation>
    <scope>NUCLEOTIDE SEQUENCE [LARGE SCALE GENOMIC DNA]</scope>
    <source>
        <strain evidence="1 2">DSM 3303</strain>
    </source>
</reference>
<dbReference type="RefSeq" id="WP_120809558.1">
    <property type="nucleotide sequence ID" value="NZ_RBID01000011.1"/>
</dbReference>
<organism evidence="1 2">
    <name type="scientific">Vogesella indigofera</name>
    <name type="common">Pseudomonas indigofera</name>
    <dbReference type="NCBI Taxonomy" id="45465"/>
    <lineage>
        <taxon>Bacteria</taxon>
        <taxon>Pseudomonadati</taxon>
        <taxon>Pseudomonadota</taxon>
        <taxon>Betaproteobacteria</taxon>
        <taxon>Neisseriales</taxon>
        <taxon>Chromobacteriaceae</taxon>
        <taxon>Vogesella</taxon>
    </lineage>
</organism>
<proteinExistence type="predicted"/>